<gene>
    <name evidence="1" type="ORF">GSONMT00036775001</name>
</gene>
<dbReference type="Proteomes" id="UP000193380">
    <property type="component" value="Unassembled WGS sequence"/>
</dbReference>
<dbReference type="AlphaFoldDB" id="A0A060YRZ9"/>
<organism evidence="1 2">
    <name type="scientific">Oncorhynchus mykiss</name>
    <name type="common">Rainbow trout</name>
    <name type="synonym">Salmo gairdneri</name>
    <dbReference type="NCBI Taxonomy" id="8022"/>
    <lineage>
        <taxon>Eukaryota</taxon>
        <taxon>Metazoa</taxon>
        <taxon>Chordata</taxon>
        <taxon>Craniata</taxon>
        <taxon>Vertebrata</taxon>
        <taxon>Euteleostomi</taxon>
        <taxon>Actinopterygii</taxon>
        <taxon>Neopterygii</taxon>
        <taxon>Teleostei</taxon>
        <taxon>Protacanthopterygii</taxon>
        <taxon>Salmoniformes</taxon>
        <taxon>Salmonidae</taxon>
        <taxon>Salmoninae</taxon>
        <taxon>Oncorhynchus</taxon>
    </lineage>
</organism>
<evidence type="ECO:0000313" key="1">
    <source>
        <dbReference type="EMBL" id="CDQ91920.1"/>
    </source>
</evidence>
<dbReference type="PaxDb" id="8022-A0A060YRZ9"/>
<accession>A0A060YRZ9</accession>
<dbReference type="EMBL" id="FR912482">
    <property type="protein sequence ID" value="CDQ91920.1"/>
    <property type="molecule type" value="Genomic_DNA"/>
</dbReference>
<sequence length="29" mass="3365">MNLGDGLMFELENGKPRLILTNHHGRYHT</sequence>
<reference evidence="1" key="1">
    <citation type="journal article" date="2014" name="Nat. Commun.">
        <title>The rainbow trout genome provides novel insights into evolution after whole-genome duplication in vertebrates.</title>
        <authorList>
            <person name="Berthelot C."/>
            <person name="Brunet F."/>
            <person name="Chalopin D."/>
            <person name="Juanchich A."/>
            <person name="Bernard M."/>
            <person name="Noel B."/>
            <person name="Bento P."/>
            <person name="Da Silva C."/>
            <person name="Labadie K."/>
            <person name="Alberti A."/>
            <person name="Aury J.M."/>
            <person name="Louis A."/>
            <person name="Dehais P."/>
            <person name="Bardou P."/>
            <person name="Montfort J."/>
            <person name="Klopp C."/>
            <person name="Cabau C."/>
            <person name="Gaspin C."/>
            <person name="Thorgaard G.H."/>
            <person name="Boussaha M."/>
            <person name="Quillet E."/>
            <person name="Guyomard R."/>
            <person name="Galiana D."/>
            <person name="Bobe J."/>
            <person name="Volff J.N."/>
            <person name="Genet C."/>
            <person name="Wincker P."/>
            <person name="Jaillon O."/>
            <person name="Roest Crollius H."/>
            <person name="Guiguen Y."/>
        </authorList>
    </citation>
    <scope>NUCLEOTIDE SEQUENCE [LARGE SCALE GENOMIC DNA]</scope>
</reference>
<name>A0A060YRZ9_ONCMY</name>
<reference evidence="1" key="2">
    <citation type="submission" date="2014-03" db="EMBL/GenBank/DDBJ databases">
        <authorList>
            <person name="Genoscope - CEA"/>
        </authorList>
    </citation>
    <scope>NUCLEOTIDE SEQUENCE</scope>
</reference>
<evidence type="ECO:0000313" key="2">
    <source>
        <dbReference type="Proteomes" id="UP000193380"/>
    </source>
</evidence>
<proteinExistence type="predicted"/>
<feature type="non-terminal residue" evidence="1">
    <location>
        <position position="29"/>
    </location>
</feature>
<protein>
    <submittedName>
        <fullName evidence="1">Uncharacterized protein</fullName>
    </submittedName>
</protein>